<evidence type="ECO:0000313" key="1">
    <source>
        <dbReference type="EMBL" id="SDC83027.1"/>
    </source>
</evidence>
<protein>
    <submittedName>
        <fullName evidence="1">Uncharacterized protein</fullName>
    </submittedName>
</protein>
<dbReference type="GeneID" id="57609139"/>
<dbReference type="Proteomes" id="UP000199467">
    <property type="component" value="Unassembled WGS sequence"/>
</dbReference>
<dbReference type="RefSeq" id="WP_017362229.1">
    <property type="nucleotide sequence ID" value="NZ_FMZQ01000007.1"/>
</dbReference>
<sequence length="158" mass="17468">MESQQQTLMFERKYIAGTVSELRERARRLDDAVEWSDSIADTTQHDSERRIISATLAAINTEYGPSYFSASTPSQEPQRVRVTELTDDQATVLALKFGDGKPVLALIEEMASAGILSMDSVGAAITVPQWGNIGFMGKPIPAAMRCYLAWRFGEEFDA</sequence>
<accession>A0A1G6PUF9</accession>
<keyword evidence="2" id="KW-1185">Reference proteome</keyword>
<gene>
    <name evidence="1" type="ORF">SAMN05216576_10771</name>
</gene>
<reference evidence="2" key="1">
    <citation type="submission" date="2016-10" db="EMBL/GenBank/DDBJ databases">
        <authorList>
            <person name="Varghese N."/>
            <person name="Submissions S."/>
        </authorList>
    </citation>
    <scope>NUCLEOTIDE SEQUENCE [LARGE SCALE GENOMIC DNA]</scope>
    <source>
        <strain evidence="2">DSM 26382</strain>
    </source>
</reference>
<evidence type="ECO:0000313" key="2">
    <source>
        <dbReference type="Proteomes" id="UP000199467"/>
    </source>
</evidence>
<dbReference type="AlphaFoldDB" id="A0A1G6PUF9"/>
<organism evidence="1 2">
    <name type="scientific">Ectopseudomonas chengduensis</name>
    <dbReference type="NCBI Taxonomy" id="489632"/>
    <lineage>
        <taxon>Bacteria</taxon>
        <taxon>Pseudomonadati</taxon>
        <taxon>Pseudomonadota</taxon>
        <taxon>Gammaproteobacteria</taxon>
        <taxon>Pseudomonadales</taxon>
        <taxon>Pseudomonadaceae</taxon>
        <taxon>Ectopseudomonas</taxon>
    </lineage>
</organism>
<proteinExistence type="predicted"/>
<name>A0A1G6PUF9_9GAMM</name>
<dbReference type="EMBL" id="FMZQ01000007">
    <property type="protein sequence ID" value="SDC83027.1"/>
    <property type="molecule type" value="Genomic_DNA"/>
</dbReference>